<accession>V5DQ71</accession>
<evidence type="ECO:0000313" key="1">
    <source>
        <dbReference type="EMBL" id="ESS69541.1"/>
    </source>
</evidence>
<gene>
    <name evidence="1" type="ORF">MGMO_133c00010</name>
</gene>
<keyword evidence="2" id="KW-1185">Reference proteome</keyword>
<organism evidence="1 2">
    <name type="scientific">Methyloglobulus morosus KoM1</name>
    <dbReference type="NCBI Taxonomy" id="1116472"/>
    <lineage>
        <taxon>Bacteria</taxon>
        <taxon>Pseudomonadati</taxon>
        <taxon>Pseudomonadota</taxon>
        <taxon>Gammaproteobacteria</taxon>
        <taxon>Methylococcales</taxon>
        <taxon>Methylococcaceae</taxon>
        <taxon>Methyloglobulus</taxon>
    </lineage>
</organism>
<name>V5DQ71_9GAMM</name>
<dbReference type="Proteomes" id="UP000017842">
    <property type="component" value="Unassembled WGS sequence"/>
</dbReference>
<comment type="caution">
    <text evidence="1">The sequence shown here is derived from an EMBL/GenBank/DDBJ whole genome shotgun (WGS) entry which is preliminary data.</text>
</comment>
<dbReference type="AlphaFoldDB" id="V5DQ71"/>
<dbReference type="EMBL" id="AYLO01000123">
    <property type="protein sequence ID" value="ESS69541.1"/>
    <property type="molecule type" value="Genomic_DNA"/>
</dbReference>
<proteinExistence type="predicted"/>
<evidence type="ECO:0000313" key="2">
    <source>
        <dbReference type="Proteomes" id="UP000017842"/>
    </source>
</evidence>
<dbReference type="STRING" id="1116472.MGMO_133c00010"/>
<reference evidence="1 2" key="1">
    <citation type="journal article" date="2013" name="Genome Announc.">
        <title>Draft Genome Sequence of the Methanotrophic Gammaproteobacterium Methyloglobulus morosus DSM 22980 Strain KoM1.</title>
        <authorList>
            <person name="Poehlein A."/>
            <person name="Deutzmann J.S."/>
            <person name="Daniel R."/>
            <person name="Simeonova D.D."/>
        </authorList>
    </citation>
    <scope>NUCLEOTIDE SEQUENCE [LARGE SCALE GENOMIC DNA]</scope>
    <source>
        <strain evidence="1 2">KoM1</strain>
    </source>
</reference>
<sequence length="45" mass="5058">MVKQGWLAQSSANKKLIIIAFFIYIGKILNKSIATLRNLPVDNLI</sequence>
<protein>
    <submittedName>
        <fullName evidence="1">Uncharacterized protein</fullName>
    </submittedName>
</protein>